<evidence type="ECO:0000313" key="4">
    <source>
        <dbReference type="EMBL" id="GAA0693096.1"/>
    </source>
</evidence>
<evidence type="ECO:0000313" key="5">
    <source>
        <dbReference type="Proteomes" id="UP001499915"/>
    </source>
</evidence>
<name>A0ABN1I6U6_9GAMM</name>
<dbReference type="RefSeq" id="WP_343805530.1">
    <property type="nucleotide sequence ID" value="NZ_BAAAET010000002.1"/>
</dbReference>
<organism evidence="4 5">
    <name type="scientific">Marinobacterium maritimum</name>
    <dbReference type="NCBI Taxonomy" id="500162"/>
    <lineage>
        <taxon>Bacteria</taxon>
        <taxon>Pseudomonadati</taxon>
        <taxon>Pseudomonadota</taxon>
        <taxon>Gammaproteobacteria</taxon>
        <taxon>Oceanospirillales</taxon>
        <taxon>Oceanospirillaceae</taxon>
        <taxon>Marinobacterium</taxon>
    </lineage>
</organism>
<dbReference type="Proteomes" id="UP001499915">
    <property type="component" value="Unassembled WGS sequence"/>
</dbReference>
<protein>
    <recommendedName>
        <fullName evidence="3">CusB-like beta-barrel domain-containing protein</fullName>
    </recommendedName>
</protein>
<keyword evidence="2" id="KW-0732">Signal</keyword>
<dbReference type="SUPFAM" id="SSF111369">
    <property type="entry name" value="HlyD-like secretion proteins"/>
    <property type="match status" value="1"/>
</dbReference>
<dbReference type="Gene3D" id="2.40.30.170">
    <property type="match status" value="1"/>
</dbReference>
<dbReference type="NCBIfam" id="TIGR01730">
    <property type="entry name" value="RND_mfp"/>
    <property type="match status" value="1"/>
</dbReference>
<feature type="signal peptide" evidence="2">
    <location>
        <begin position="1"/>
        <end position="23"/>
    </location>
</feature>
<dbReference type="EMBL" id="BAAAET010000002">
    <property type="protein sequence ID" value="GAA0693096.1"/>
    <property type="molecule type" value="Genomic_DNA"/>
</dbReference>
<dbReference type="Gene3D" id="1.10.287.470">
    <property type="entry name" value="Helix hairpin bin"/>
    <property type="match status" value="1"/>
</dbReference>
<reference evidence="4 5" key="1">
    <citation type="journal article" date="2019" name="Int. J. Syst. Evol. Microbiol.">
        <title>The Global Catalogue of Microorganisms (GCM) 10K type strain sequencing project: providing services to taxonomists for standard genome sequencing and annotation.</title>
        <authorList>
            <consortium name="The Broad Institute Genomics Platform"/>
            <consortium name="The Broad Institute Genome Sequencing Center for Infectious Disease"/>
            <person name="Wu L."/>
            <person name="Ma J."/>
        </authorList>
    </citation>
    <scope>NUCLEOTIDE SEQUENCE [LARGE SCALE GENOMIC DNA]</scope>
    <source>
        <strain evidence="4 5">JCM 15134</strain>
    </source>
</reference>
<evidence type="ECO:0000256" key="2">
    <source>
        <dbReference type="SAM" id="SignalP"/>
    </source>
</evidence>
<evidence type="ECO:0000259" key="3">
    <source>
        <dbReference type="Pfam" id="PF25954"/>
    </source>
</evidence>
<comment type="caution">
    <text evidence="4">The sequence shown here is derived from an EMBL/GenBank/DDBJ whole genome shotgun (WGS) entry which is preliminary data.</text>
</comment>
<dbReference type="Pfam" id="PF25954">
    <property type="entry name" value="Beta-barrel_RND_2"/>
    <property type="match status" value="1"/>
</dbReference>
<accession>A0ABN1I6U6</accession>
<dbReference type="PANTHER" id="PTHR30469">
    <property type="entry name" value="MULTIDRUG RESISTANCE PROTEIN MDTA"/>
    <property type="match status" value="1"/>
</dbReference>
<feature type="chain" id="PRO_5045549149" description="CusB-like beta-barrel domain-containing protein" evidence="2">
    <location>
        <begin position="24"/>
        <end position="244"/>
    </location>
</feature>
<dbReference type="InterPro" id="IPR058792">
    <property type="entry name" value="Beta-barrel_RND_2"/>
</dbReference>
<proteinExistence type="inferred from homology"/>
<evidence type="ECO:0000256" key="1">
    <source>
        <dbReference type="ARBA" id="ARBA00009477"/>
    </source>
</evidence>
<keyword evidence="5" id="KW-1185">Reference proteome</keyword>
<sequence>MALKGMRSALAAALLLVSVTAQAEYEARAVIKALDRAVLSGELAAKVARLPLRPGDAFVKGDSLVELDCSLYQAQADKVSAEVRAAKIKRDNARELKALNSIGELDVALAQSEYAQSLAELRIARLNTERCTIKAPWDGRVVSVQVNAHENIRQQQELIEIVGDRQLEAEIVVPAAWLNWLAVGQPLSLQVDDRTESASAEVSAIIPAIDAVSQTVLLRATLSQDTQLIPGMSATAVFNAPSAQ</sequence>
<feature type="domain" description="CusB-like beta-barrel" evidence="3">
    <location>
        <begin position="171"/>
        <end position="241"/>
    </location>
</feature>
<gene>
    <name evidence="4" type="ORF">GCM10009104_20440</name>
</gene>
<dbReference type="Gene3D" id="2.40.50.100">
    <property type="match status" value="1"/>
</dbReference>
<comment type="similarity">
    <text evidence="1">Belongs to the membrane fusion protein (MFP) (TC 8.A.1) family.</text>
</comment>
<dbReference type="InterPro" id="IPR006143">
    <property type="entry name" value="RND_pump_MFP"/>
</dbReference>